<dbReference type="PANTHER" id="PTHR11138">
    <property type="entry name" value="METHIONYL-TRNA FORMYLTRANSFERASE"/>
    <property type="match status" value="1"/>
</dbReference>
<gene>
    <name evidence="2" type="ORF">CLF_101102</name>
</gene>
<feature type="domain" description="Formyl transferase N-terminal" evidence="1">
    <location>
        <begin position="66"/>
        <end position="209"/>
    </location>
</feature>
<dbReference type="SUPFAM" id="SSF53328">
    <property type="entry name" value="Formyltransferase"/>
    <property type="match status" value="1"/>
</dbReference>
<evidence type="ECO:0000313" key="2">
    <source>
        <dbReference type="EMBL" id="GAA48034.1"/>
    </source>
</evidence>
<name>G7Y4Z8_CLOSI</name>
<evidence type="ECO:0000313" key="3">
    <source>
        <dbReference type="Proteomes" id="UP000008909"/>
    </source>
</evidence>
<dbReference type="EMBL" id="DF142866">
    <property type="protein sequence ID" value="GAA48034.1"/>
    <property type="molecule type" value="Genomic_DNA"/>
</dbReference>
<dbReference type="Gene3D" id="3.40.50.12230">
    <property type="match status" value="1"/>
</dbReference>
<organism evidence="2 3">
    <name type="scientific">Clonorchis sinensis</name>
    <name type="common">Chinese liver fluke</name>
    <dbReference type="NCBI Taxonomy" id="79923"/>
    <lineage>
        <taxon>Eukaryota</taxon>
        <taxon>Metazoa</taxon>
        <taxon>Spiralia</taxon>
        <taxon>Lophotrochozoa</taxon>
        <taxon>Platyhelminthes</taxon>
        <taxon>Trematoda</taxon>
        <taxon>Digenea</taxon>
        <taxon>Opisthorchiida</taxon>
        <taxon>Opisthorchiata</taxon>
        <taxon>Opisthorchiidae</taxon>
        <taxon>Clonorchis</taxon>
    </lineage>
</organism>
<dbReference type="GO" id="GO:0005739">
    <property type="term" value="C:mitochondrion"/>
    <property type="evidence" value="ECO:0007669"/>
    <property type="project" value="TreeGrafter"/>
</dbReference>
<keyword evidence="3" id="KW-1185">Reference proteome</keyword>
<accession>G7Y4Z8</accession>
<reference evidence="2" key="1">
    <citation type="journal article" date="2011" name="Genome Biol.">
        <title>The draft genome of the carcinogenic human liver fluke Clonorchis sinensis.</title>
        <authorList>
            <person name="Wang X."/>
            <person name="Chen W."/>
            <person name="Huang Y."/>
            <person name="Sun J."/>
            <person name="Men J."/>
            <person name="Liu H."/>
            <person name="Luo F."/>
            <person name="Guo L."/>
            <person name="Lv X."/>
            <person name="Deng C."/>
            <person name="Zhou C."/>
            <person name="Fan Y."/>
            <person name="Li X."/>
            <person name="Huang L."/>
            <person name="Hu Y."/>
            <person name="Liang C."/>
            <person name="Hu X."/>
            <person name="Xu J."/>
            <person name="Yu X."/>
        </authorList>
    </citation>
    <scope>NUCLEOTIDE SEQUENCE [LARGE SCALE GENOMIC DNA]</scope>
    <source>
        <strain evidence="2">Henan</strain>
    </source>
</reference>
<dbReference type="InterPro" id="IPR036477">
    <property type="entry name" value="Formyl_transf_N_sf"/>
</dbReference>
<sequence>MYLTASRWASVRPTINLVYFGSDVYSLAHLRAIKESPPPTAPTFSIELVVTANDKTPVARYCSETGLVYSTWPRCAHSAENTVLSRVQELRTEFERSKRQSAGLLGLVISFGRFLPTGMITLFDRGCINVHPSLLPRWRGPCPLFHTLVVGDRVTGVTVIRLPTEQHTFDSGPILYQHAISLEGATAPMTVSQLTDHLSQFSIEAMFQVLLHPSTLCGTGQSSHCQHSIAAQTGLEEKHASRPTPEMGHIDWFAQSAPEIVRLWHALQDSPVSVCTEMTVLKKGGESGVAEIRLSGTGPVVVPCLANMIESSKSVTDKTNPQLHEAAQLLRKVPSELPHGTLVYLRTQLHPTHSLIPFAFVSCKSSDVELDHRSWLAICAFKVRWPGAHGFRPLTALEFHNGYLTELEPMNMKHLHPVPRGFHVFHGFRSLRNPLWPLPEPWEYLTPTVQLPDSLATTVHPHPPRLHNHSSISIDKIKTTY</sequence>
<dbReference type="Pfam" id="PF00551">
    <property type="entry name" value="Formyl_trans_N"/>
    <property type="match status" value="1"/>
</dbReference>
<evidence type="ECO:0000259" key="1">
    <source>
        <dbReference type="Pfam" id="PF00551"/>
    </source>
</evidence>
<dbReference type="GO" id="GO:0004479">
    <property type="term" value="F:methionyl-tRNA formyltransferase activity"/>
    <property type="evidence" value="ECO:0007669"/>
    <property type="project" value="TreeGrafter"/>
</dbReference>
<proteinExistence type="predicted"/>
<dbReference type="AlphaFoldDB" id="G7Y4Z8"/>
<dbReference type="Proteomes" id="UP000008909">
    <property type="component" value="Unassembled WGS sequence"/>
</dbReference>
<keyword evidence="2" id="KW-0808">Transferase</keyword>
<dbReference type="PANTHER" id="PTHR11138:SF5">
    <property type="entry name" value="METHIONYL-TRNA FORMYLTRANSFERASE, MITOCHONDRIAL"/>
    <property type="match status" value="1"/>
</dbReference>
<reference key="2">
    <citation type="submission" date="2011-10" db="EMBL/GenBank/DDBJ databases">
        <title>The genome and transcriptome sequence of Clonorchis sinensis provide insights into the carcinogenic liver fluke.</title>
        <authorList>
            <person name="Wang X."/>
            <person name="Huang Y."/>
            <person name="Chen W."/>
            <person name="Liu H."/>
            <person name="Guo L."/>
            <person name="Chen Y."/>
            <person name="Luo F."/>
            <person name="Zhou W."/>
            <person name="Sun J."/>
            <person name="Mao Q."/>
            <person name="Liang P."/>
            <person name="Zhou C."/>
            <person name="Tian Y."/>
            <person name="Men J."/>
            <person name="Lv X."/>
            <person name="Huang L."/>
            <person name="Zhou J."/>
            <person name="Hu Y."/>
            <person name="Li R."/>
            <person name="Zhang F."/>
            <person name="Lei H."/>
            <person name="Li X."/>
            <person name="Hu X."/>
            <person name="Liang C."/>
            <person name="Xu J."/>
            <person name="Wu Z."/>
            <person name="Yu X."/>
        </authorList>
    </citation>
    <scope>NUCLEOTIDE SEQUENCE</scope>
    <source>
        <strain>Henan</strain>
    </source>
</reference>
<protein>
    <submittedName>
        <fullName evidence="2">Methionyl-tRNA formyltransferase mitochondrial</fullName>
    </submittedName>
</protein>
<dbReference type="InterPro" id="IPR002376">
    <property type="entry name" value="Formyl_transf_N"/>
</dbReference>